<gene>
    <name evidence="2" type="ORF">Tam10B_0793</name>
</gene>
<dbReference type="PANTHER" id="PTHR43194">
    <property type="entry name" value="HYDROLASE ALPHA/BETA FOLD FAMILY"/>
    <property type="match status" value="1"/>
</dbReference>
<dbReference type="PANTHER" id="PTHR43194:SF2">
    <property type="entry name" value="PEROXISOMAL MEMBRANE PROTEIN LPX1"/>
    <property type="match status" value="1"/>
</dbReference>
<evidence type="ECO:0000313" key="2">
    <source>
        <dbReference type="EMBL" id="OXN00837.1"/>
    </source>
</evidence>
<keyword evidence="3" id="KW-1185">Reference proteome</keyword>
<dbReference type="Proteomes" id="UP000215433">
    <property type="component" value="Unassembled WGS sequence"/>
</dbReference>
<dbReference type="Pfam" id="PF12697">
    <property type="entry name" value="Abhydrolase_6"/>
    <property type="match status" value="1"/>
</dbReference>
<dbReference type="EMBL" id="NEWD01000007">
    <property type="protein sequence ID" value="OXN00837.1"/>
    <property type="molecule type" value="Genomic_DNA"/>
</dbReference>
<protein>
    <submittedName>
        <fullName evidence="2">Alpha/beta hydrolase</fullName>
    </submittedName>
</protein>
<dbReference type="InterPro" id="IPR000073">
    <property type="entry name" value="AB_hydrolase_1"/>
</dbReference>
<organism evidence="2 3">
    <name type="scientific">Bifidobacterium vansinderenii</name>
    <dbReference type="NCBI Taxonomy" id="1984871"/>
    <lineage>
        <taxon>Bacteria</taxon>
        <taxon>Bacillati</taxon>
        <taxon>Actinomycetota</taxon>
        <taxon>Actinomycetes</taxon>
        <taxon>Bifidobacteriales</taxon>
        <taxon>Bifidobacteriaceae</taxon>
        <taxon>Bifidobacterium</taxon>
    </lineage>
</organism>
<keyword evidence="2" id="KW-0378">Hydrolase</keyword>
<dbReference type="InterPro" id="IPR050228">
    <property type="entry name" value="Carboxylesterase_BioH"/>
</dbReference>
<proteinExistence type="predicted"/>
<dbReference type="InterPro" id="IPR029058">
    <property type="entry name" value="AB_hydrolase_fold"/>
</dbReference>
<name>A0A229VZ01_9BIFI</name>
<dbReference type="RefSeq" id="WP_093959970.1">
    <property type="nucleotide sequence ID" value="NZ_NEWD01000007.1"/>
</dbReference>
<accession>A0A229VZ01</accession>
<feature type="domain" description="AB hydrolase-1" evidence="1">
    <location>
        <begin position="9"/>
        <end position="242"/>
    </location>
</feature>
<dbReference type="SUPFAM" id="SSF53474">
    <property type="entry name" value="alpha/beta-Hydrolases"/>
    <property type="match status" value="1"/>
</dbReference>
<dbReference type="Gene3D" id="3.40.50.1820">
    <property type="entry name" value="alpha/beta hydrolase"/>
    <property type="match status" value="1"/>
</dbReference>
<dbReference type="GO" id="GO:0016787">
    <property type="term" value="F:hydrolase activity"/>
    <property type="evidence" value="ECO:0007669"/>
    <property type="project" value="UniProtKB-KW"/>
</dbReference>
<reference evidence="2 3" key="1">
    <citation type="submission" date="2017-05" db="EMBL/GenBank/DDBJ databases">
        <title>Bifidobacterium vansinderenii sp. nov.</title>
        <authorList>
            <person name="Lugli G.A."/>
            <person name="Duranti S."/>
            <person name="Mangifesta M."/>
        </authorList>
    </citation>
    <scope>NUCLEOTIDE SEQUENCE [LARGE SCALE GENOMIC DNA]</scope>
    <source>
        <strain evidence="2 3">Tam10B</strain>
    </source>
</reference>
<evidence type="ECO:0000259" key="1">
    <source>
        <dbReference type="Pfam" id="PF12697"/>
    </source>
</evidence>
<dbReference type="AlphaFoldDB" id="A0A229VZ01"/>
<sequence>MSFSTTYAVLVHGWGGSPKAWDTVRFPDTWTTFAYTLPGHGDRAQEGPWTIRETAEDLADYVRSVVPAGVKPIIIAHSMGGQLSMLLNAEHPELVSGEVVIDPAYNGGDSPAELAETHRNLAELHRDPHAMMREFVKGAFGPYLNNDARRVILDDIERTNGQALIDYFASEYLDPGAFGLRCDTPSVAKKRTRPVLGFYMTDARGNAERECNPEGLDVSISLWKEAGHRHFMHMEDPERFSREVVEWAVQHGLADAGDLLATPVEPAAAHA</sequence>
<dbReference type="OrthoDB" id="63962at2"/>
<evidence type="ECO:0000313" key="3">
    <source>
        <dbReference type="Proteomes" id="UP000215433"/>
    </source>
</evidence>
<comment type="caution">
    <text evidence="2">The sequence shown here is derived from an EMBL/GenBank/DDBJ whole genome shotgun (WGS) entry which is preliminary data.</text>
</comment>